<name>A0ABV9U8V1_9ACTN</name>
<comment type="caution">
    <text evidence="1">The sequence shown here is derived from an EMBL/GenBank/DDBJ whole genome shotgun (WGS) entry which is preliminary data.</text>
</comment>
<dbReference type="Proteomes" id="UP001595872">
    <property type="component" value="Unassembled WGS sequence"/>
</dbReference>
<dbReference type="RefSeq" id="WP_378261959.1">
    <property type="nucleotide sequence ID" value="NZ_JBHSIT010000011.1"/>
</dbReference>
<proteinExistence type="predicted"/>
<accession>A0ABV9U8V1</accession>
<evidence type="ECO:0000313" key="1">
    <source>
        <dbReference type="EMBL" id="MFC4912251.1"/>
    </source>
</evidence>
<keyword evidence="2" id="KW-1185">Reference proteome</keyword>
<organism evidence="1 2">
    <name type="scientific">Actinomadura gamaensis</name>
    <dbReference type="NCBI Taxonomy" id="1763541"/>
    <lineage>
        <taxon>Bacteria</taxon>
        <taxon>Bacillati</taxon>
        <taxon>Actinomycetota</taxon>
        <taxon>Actinomycetes</taxon>
        <taxon>Streptosporangiales</taxon>
        <taxon>Thermomonosporaceae</taxon>
        <taxon>Actinomadura</taxon>
    </lineage>
</organism>
<reference evidence="2" key="1">
    <citation type="journal article" date="2019" name="Int. J. Syst. Evol. Microbiol.">
        <title>The Global Catalogue of Microorganisms (GCM) 10K type strain sequencing project: providing services to taxonomists for standard genome sequencing and annotation.</title>
        <authorList>
            <consortium name="The Broad Institute Genomics Platform"/>
            <consortium name="The Broad Institute Genome Sequencing Center for Infectious Disease"/>
            <person name="Wu L."/>
            <person name="Ma J."/>
        </authorList>
    </citation>
    <scope>NUCLEOTIDE SEQUENCE [LARGE SCALE GENOMIC DNA]</scope>
    <source>
        <strain evidence="2">KLKA75</strain>
    </source>
</reference>
<protein>
    <submittedName>
        <fullName evidence="1">Uncharacterized protein</fullName>
    </submittedName>
</protein>
<evidence type="ECO:0000313" key="2">
    <source>
        <dbReference type="Proteomes" id="UP001595872"/>
    </source>
</evidence>
<gene>
    <name evidence="1" type="ORF">ACFPCY_33470</name>
</gene>
<sequence length="265" mass="29939">MNRAINRSHYLTPPAVWGDDRPLGARETTRPTGQVNLGDLIVFGDEHGNAYQVGGIDHLPEQIDPDGTWRATIRFNCGDGERGIFPNPALFWEGDAVTVLEIPRLDWQRDEAVQRLHIDATYAGYLTRDQTKTPPVWEVHYWDDYLERHCQIGACPQRWIAERLLAATALGIDLGKDYLVTLPSGCAVSLLTVDRATLESVATLAEDDHGDELKVDTGRVQVWLTHGTRTWDLPGHGQFRLTDAIYMRERPDRASEVWDVTSVWK</sequence>
<dbReference type="EMBL" id="JBHSIT010000011">
    <property type="protein sequence ID" value="MFC4912251.1"/>
    <property type="molecule type" value="Genomic_DNA"/>
</dbReference>